<dbReference type="AlphaFoldDB" id="A0A4C1Y1J9"/>
<evidence type="ECO:0000313" key="1">
    <source>
        <dbReference type="EMBL" id="GBP69263.1"/>
    </source>
</evidence>
<dbReference type="Proteomes" id="UP000299102">
    <property type="component" value="Unassembled WGS sequence"/>
</dbReference>
<gene>
    <name evidence="1" type="ORF">EVAR_56807_1</name>
</gene>
<sequence>MALDARSALIAIKPDERSCQFILSRNKTNGARILTWSGASGPPSYSLVLPRPARTGRGVWQAIIALGYKLWCNSCLFFGQSRSVRSIQIYIEKRTLTLSEGERPPASGPPELSLTCRNLTAEAATSHPYSIRVWHFTGPSDPCS</sequence>
<name>A0A4C1Y1J9_EUMVA</name>
<reference evidence="1 2" key="1">
    <citation type="journal article" date="2019" name="Commun. Biol.">
        <title>The bagworm genome reveals a unique fibroin gene that provides high tensile strength.</title>
        <authorList>
            <person name="Kono N."/>
            <person name="Nakamura H."/>
            <person name="Ohtoshi R."/>
            <person name="Tomita M."/>
            <person name="Numata K."/>
            <person name="Arakawa K."/>
        </authorList>
    </citation>
    <scope>NUCLEOTIDE SEQUENCE [LARGE SCALE GENOMIC DNA]</scope>
</reference>
<dbReference type="EMBL" id="BGZK01001035">
    <property type="protein sequence ID" value="GBP69263.1"/>
    <property type="molecule type" value="Genomic_DNA"/>
</dbReference>
<keyword evidence="2" id="KW-1185">Reference proteome</keyword>
<proteinExistence type="predicted"/>
<comment type="caution">
    <text evidence="1">The sequence shown here is derived from an EMBL/GenBank/DDBJ whole genome shotgun (WGS) entry which is preliminary data.</text>
</comment>
<organism evidence="1 2">
    <name type="scientific">Eumeta variegata</name>
    <name type="common">Bagworm moth</name>
    <name type="synonym">Eumeta japonica</name>
    <dbReference type="NCBI Taxonomy" id="151549"/>
    <lineage>
        <taxon>Eukaryota</taxon>
        <taxon>Metazoa</taxon>
        <taxon>Ecdysozoa</taxon>
        <taxon>Arthropoda</taxon>
        <taxon>Hexapoda</taxon>
        <taxon>Insecta</taxon>
        <taxon>Pterygota</taxon>
        <taxon>Neoptera</taxon>
        <taxon>Endopterygota</taxon>
        <taxon>Lepidoptera</taxon>
        <taxon>Glossata</taxon>
        <taxon>Ditrysia</taxon>
        <taxon>Tineoidea</taxon>
        <taxon>Psychidae</taxon>
        <taxon>Oiketicinae</taxon>
        <taxon>Eumeta</taxon>
    </lineage>
</organism>
<protein>
    <submittedName>
        <fullName evidence="1">Uncharacterized protein</fullName>
    </submittedName>
</protein>
<evidence type="ECO:0000313" key="2">
    <source>
        <dbReference type="Proteomes" id="UP000299102"/>
    </source>
</evidence>
<accession>A0A4C1Y1J9</accession>